<dbReference type="Proteomes" id="UP000198756">
    <property type="component" value="Unassembled WGS sequence"/>
</dbReference>
<keyword evidence="2" id="KW-1185">Reference proteome</keyword>
<evidence type="ECO:0000313" key="2">
    <source>
        <dbReference type="Proteomes" id="UP000198756"/>
    </source>
</evidence>
<accession>A0A1G5W1J8</accession>
<name>A0A1G5W1J8_9BACT</name>
<dbReference type="STRING" id="279824.SAMN03080617_00848"/>
<evidence type="ECO:0000313" key="1">
    <source>
        <dbReference type="EMBL" id="SDA52021.1"/>
    </source>
</evidence>
<gene>
    <name evidence="1" type="ORF">SAMN03080617_00848</name>
</gene>
<organism evidence="1 2">
    <name type="scientific">Algoriphagus alkaliphilus</name>
    <dbReference type="NCBI Taxonomy" id="279824"/>
    <lineage>
        <taxon>Bacteria</taxon>
        <taxon>Pseudomonadati</taxon>
        <taxon>Bacteroidota</taxon>
        <taxon>Cytophagia</taxon>
        <taxon>Cytophagales</taxon>
        <taxon>Cyclobacteriaceae</taxon>
        <taxon>Algoriphagus</taxon>
    </lineage>
</organism>
<proteinExistence type="predicted"/>
<reference evidence="2" key="1">
    <citation type="submission" date="2016-10" db="EMBL/GenBank/DDBJ databases">
        <authorList>
            <person name="Varghese N."/>
            <person name="Submissions S."/>
        </authorList>
    </citation>
    <scope>NUCLEOTIDE SEQUENCE [LARGE SCALE GENOMIC DNA]</scope>
    <source>
        <strain evidence="2">DSM 22703</strain>
    </source>
</reference>
<dbReference type="AlphaFoldDB" id="A0A1G5W1J8"/>
<dbReference type="EMBL" id="FMXE01000005">
    <property type="protein sequence ID" value="SDA52021.1"/>
    <property type="molecule type" value="Genomic_DNA"/>
</dbReference>
<sequence length="64" mass="7724">MKESFEAPVRKARINNEYRESQERANKFNRDRKLNRVNEFARGKGLSVPPKNNLQMQEWVLLQY</sequence>
<dbReference type="RefSeq" id="WP_092728704.1">
    <property type="nucleotide sequence ID" value="NZ_FMXE01000005.1"/>
</dbReference>
<protein>
    <submittedName>
        <fullName evidence="1">Uncharacterized protein</fullName>
    </submittedName>
</protein>